<proteinExistence type="predicted"/>
<dbReference type="EMBL" id="QJJQ01000002">
    <property type="protein sequence ID" value="PXW89450.1"/>
    <property type="molecule type" value="Genomic_DNA"/>
</dbReference>
<name>A0A2V3W609_9BACI</name>
<comment type="caution">
    <text evidence="1">The sequence shown here is derived from an EMBL/GenBank/DDBJ whole genome shotgun (WGS) entry which is preliminary data.</text>
</comment>
<dbReference type="AlphaFoldDB" id="A0A2V3W609"/>
<dbReference type="OrthoDB" id="3192716at2"/>
<sequence length="48" mass="5336">MNKYSVTNTTKEQRAEFVANAEAINSLGAAPLTKENRDLRPFIVLVTL</sequence>
<keyword evidence="2" id="KW-1185">Reference proteome</keyword>
<evidence type="ECO:0000313" key="2">
    <source>
        <dbReference type="Proteomes" id="UP000247978"/>
    </source>
</evidence>
<protein>
    <submittedName>
        <fullName evidence="1">Uncharacterized protein</fullName>
    </submittedName>
</protein>
<dbReference type="RefSeq" id="WP_158525500.1">
    <property type="nucleotide sequence ID" value="NZ_JADIJL010000001.1"/>
</dbReference>
<gene>
    <name evidence="1" type="ORF">DFR56_102227</name>
</gene>
<reference evidence="1 2" key="1">
    <citation type="submission" date="2018-05" db="EMBL/GenBank/DDBJ databases">
        <title>Genomic Encyclopedia of Type Strains, Phase IV (KMG-IV): sequencing the most valuable type-strain genomes for metagenomic binning, comparative biology and taxonomic classification.</title>
        <authorList>
            <person name="Goeker M."/>
        </authorList>
    </citation>
    <scope>NUCLEOTIDE SEQUENCE [LARGE SCALE GENOMIC DNA]</scope>
    <source>
        <strain evidence="1 2">DSM 28556</strain>
    </source>
</reference>
<organism evidence="1 2">
    <name type="scientific">Pseudogracilibacillus auburnensis</name>
    <dbReference type="NCBI Taxonomy" id="1494959"/>
    <lineage>
        <taxon>Bacteria</taxon>
        <taxon>Bacillati</taxon>
        <taxon>Bacillota</taxon>
        <taxon>Bacilli</taxon>
        <taxon>Bacillales</taxon>
        <taxon>Bacillaceae</taxon>
        <taxon>Pseudogracilibacillus</taxon>
    </lineage>
</organism>
<accession>A0A2V3W609</accession>
<dbReference type="Proteomes" id="UP000247978">
    <property type="component" value="Unassembled WGS sequence"/>
</dbReference>
<evidence type="ECO:0000313" key="1">
    <source>
        <dbReference type="EMBL" id="PXW89450.1"/>
    </source>
</evidence>